<dbReference type="EnsemblMetazoa" id="PPA20726.1">
    <property type="protein sequence ID" value="PPA20726.1"/>
    <property type="gene ID" value="WBGene00110280"/>
</dbReference>
<proteinExistence type="predicted"/>
<name>A0A2A6D1T0_PRIPA</name>
<accession>A0A8R1UD18</accession>
<reference evidence="2" key="1">
    <citation type="journal article" date="2008" name="Nat. Genet.">
        <title>The Pristionchus pacificus genome provides a unique perspective on nematode lifestyle and parasitism.</title>
        <authorList>
            <person name="Dieterich C."/>
            <person name="Clifton S.W."/>
            <person name="Schuster L.N."/>
            <person name="Chinwalla A."/>
            <person name="Delehaunty K."/>
            <person name="Dinkelacker I."/>
            <person name="Fulton L."/>
            <person name="Fulton R."/>
            <person name="Godfrey J."/>
            <person name="Minx P."/>
            <person name="Mitreva M."/>
            <person name="Roeseler W."/>
            <person name="Tian H."/>
            <person name="Witte H."/>
            <person name="Yang S.P."/>
            <person name="Wilson R.K."/>
            <person name="Sommer R.J."/>
        </authorList>
    </citation>
    <scope>NUCLEOTIDE SEQUENCE [LARGE SCALE GENOMIC DNA]</scope>
    <source>
        <strain evidence="2">PS312</strain>
    </source>
</reference>
<dbReference type="SUPFAM" id="SSF47862">
    <property type="entry name" value="Saposin"/>
    <property type="match status" value="1"/>
</dbReference>
<dbReference type="InterPro" id="IPR008139">
    <property type="entry name" value="SaposinB_dom"/>
</dbReference>
<dbReference type="Proteomes" id="UP000005239">
    <property type="component" value="Unassembled WGS sequence"/>
</dbReference>
<dbReference type="SMART" id="SM00741">
    <property type="entry name" value="SapB"/>
    <property type="match status" value="1"/>
</dbReference>
<evidence type="ECO:0000313" key="1">
    <source>
        <dbReference type="EnsemblMetazoa" id="PPA20726.1"/>
    </source>
</evidence>
<protein>
    <submittedName>
        <fullName evidence="1">Saposin B-type domain-containing protein</fullName>
    </submittedName>
</protein>
<dbReference type="Gene3D" id="1.10.225.10">
    <property type="entry name" value="Saposin-like"/>
    <property type="match status" value="1"/>
</dbReference>
<accession>A0A2A6D1T0</accession>
<keyword evidence="2" id="KW-1185">Reference proteome</keyword>
<gene>
    <name evidence="1" type="primary">WBGene00110280</name>
</gene>
<reference evidence="1" key="2">
    <citation type="submission" date="2022-06" db="UniProtKB">
        <authorList>
            <consortium name="EnsemblMetazoa"/>
        </authorList>
    </citation>
    <scope>IDENTIFICATION</scope>
    <source>
        <strain evidence="1">PS312</strain>
    </source>
</reference>
<dbReference type="InterPro" id="IPR011001">
    <property type="entry name" value="Saposin-like"/>
</dbReference>
<dbReference type="PROSITE" id="PS50015">
    <property type="entry name" value="SAP_B"/>
    <property type="match status" value="1"/>
</dbReference>
<dbReference type="AlphaFoldDB" id="A0A2A6D1T0"/>
<evidence type="ECO:0000313" key="2">
    <source>
        <dbReference type="Proteomes" id="UP000005239"/>
    </source>
</evidence>
<sequence>MARVLIILFLYIAVTTATNESETSPTPAFPQAKDLKIRSLFCKSCMIIVGAMNDVVSEDSFRKKQVIEDKCNGQFGLSSPAGMACSQWLDGELENIQNKLKNGWSPSTICSQFKLCN</sequence>
<dbReference type="OrthoDB" id="69496at2759"/>
<organism evidence="1 2">
    <name type="scientific">Pristionchus pacificus</name>
    <name type="common">Parasitic nematode worm</name>
    <dbReference type="NCBI Taxonomy" id="54126"/>
    <lineage>
        <taxon>Eukaryota</taxon>
        <taxon>Metazoa</taxon>
        <taxon>Ecdysozoa</taxon>
        <taxon>Nematoda</taxon>
        <taxon>Chromadorea</taxon>
        <taxon>Rhabditida</taxon>
        <taxon>Rhabditina</taxon>
        <taxon>Diplogasteromorpha</taxon>
        <taxon>Diplogasteroidea</taxon>
        <taxon>Neodiplogasteridae</taxon>
        <taxon>Pristionchus</taxon>
    </lineage>
</organism>